<dbReference type="OrthoDB" id="9799821at2"/>
<proteinExistence type="inferred from homology"/>
<dbReference type="AlphaFoldDB" id="A0A1G5G5I9"/>
<evidence type="ECO:0000313" key="9">
    <source>
        <dbReference type="EMBL" id="SCY46008.1"/>
    </source>
</evidence>
<keyword evidence="5 7" id="KW-1133">Transmembrane helix</keyword>
<sequence>MKQSYRAFVEMTLGMFISGSAVVVGKIVVMDMPVFLFQMYTLSIALLFSGIIILLMKKSSDLVQLSKENLLILFFQALMGTFLYRVFLLYGLRFTSAGESGIILSTIPAVITLLSWIFLKEKIHSSTILGILLCILGIVVFNFINISTDITLSYRLMGNSLVFIAVLGESLFTLLRKKLSPVPSPIVSTFMVSFYGFILALPFALYEQYHFNFSILTYTHYFAIFYYGAFVTVLSFSLWFAGVSKVSASTAGAYYGIFPVSVFLLSSFILGEPIYFRHILVLLLIVSSIILLSKQSTAKTSQIKSHPETHESE</sequence>
<feature type="transmembrane region" description="Helical" evidence="7">
    <location>
        <begin position="156"/>
        <end position="175"/>
    </location>
</feature>
<evidence type="ECO:0000259" key="8">
    <source>
        <dbReference type="Pfam" id="PF00892"/>
    </source>
</evidence>
<evidence type="ECO:0000256" key="6">
    <source>
        <dbReference type="ARBA" id="ARBA00023136"/>
    </source>
</evidence>
<evidence type="ECO:0000313" key="10">
    <source>
        <dbReference type="Proteomes" id="UP000198636"/>
    </source>
</evidence>
<dbReference type="PANTHER" id="PTHR32322">
    <property type="entry name" value="INNER MEMBRANE TRANSPORTER"/>
    <property type="match status" value="1"/>
</dbReference>
<dbReference type="PANTHER" id="PTHR32322:SF18">
    <property type="entry name" value="S-ADENOSYLMETHIONINE_S-ADENOSYLHOMOCYSTEINE TRANSPORTER"/>
    <property type="match status" value="1"/>
</dbReference>
<feature type="transmembrane region" description="Helical" evidence="7">
    <location>
        <begin position="7"/>
        <end position="29"/>
    </location>
</feature>
<feature type="transmembrane region" description="Helical" evidence="7">
    <location>
        <begin position="126"/>
        <end position="144"/>
    </location>
</feature>
<feature type="transmembrane region" description="Helical" evidence="7">
    <location>
        <begin position="187"/>
        <end position="206"/>
    </location>
</feature>
<dbReference type="InterPro" id="IPR050638">
    <property type="entry name" value="AA-Vitamin_Transporters"/>
</dbReference>
<dbReference type="InterPro" id="IPR037185">
    <property type="entry name" value="EmrE-like"/>
</dbReference>
<evidence type="ECO:0000256" key="7">
    <source>
        <dbReference type="SAM" id="Phobius"/>
    </source>
</evidence>
<feature type="transmembrane region" description="Helical" evidence="7">
    <location>
        <begin position="252"/>
        <end position="269"/>
    </location>
</feature>
<protein>
    <submittedName>
        <fullName evidence="9">Uncharacterized membrane protein</fullName>
    </submittedName>
</protein>
<evidence type="ECO:0000256" key="1">
    <source>
        <dbReference type="ARBA" id="ARBA00004651"/>
    </source>
</evidence>
<accession>A0A1G5G5I9</accession>
<gene>
    <name evidence="9" type="ORF">SAMN03080606_01594</name>
</gene>
<keyword evidence="3" id="KW-1003">Cell membrane</keyword>
<feature type="transmembrane region" description="Helical" evidence="7">
    <location>
        <begin position="68"/>
        <end position="90"/>
    </location>
</feature>
<dbReference type="Gene3D" id="1.10.3730.20">
    <property type="match status" value="1"/>
</dbReference>
<keyword evidence="6 7" id="KW-0472">Membrane</keyword>
<evidence type="ECO:0000256" key="4">
    <source>
        <dbReference type="ARBA" id="ARBA00022692"/>
    </source>
</evidence>
<dbReference type="GO" id="GO:0005886">
    <property type="term" value="C:plasma membrane"/>
    <property type="evidence" value="ECO:0007669"/>
    <property type="project" value="UniProtKB-SubCell"/>
</dbReference>
<dbReference type="RefSeq" id="WP_091541997.1">
    <property type="nucleotide sequence ID" value="NZ_FMUS01000008.1"/>
</dbReference>
<dbReference type="Proteomes" id="UP000198636">
    <property type="component" value="Unassembled WGS sequence"/>
</dbReference>
<evidence type="ECO:0000256" key="3">
    <source>
        <dbReference type="ARBA" id="ARBA00022475"/>
    </source>
</evidence>
<feature type="domain" description="EamA" evidence="8">
    <location>
        <begin position="157"/>
        <end position="293"/>
    </location>
</feature>
<comment type="similarity">
    <text evidence="2">Belongs to the EamA transporter family.</text>
</comment>
<keyword evidence="4 7" id="KW-0812">Transmembrane</keyword>
<dbReference type="STRING" id="1120976.SAMN03080606_01594"/>
<keyword evidence="10" id="KW-1185">Reference proteome</keyword>
<feature type="domain" description="EamA" evidence="8">
    <location>
        <begin position="13"/>
        <end position="142"/>
    </location>
</feature>
<evidence type="ECO:0000256" key="2">
    <source>
        <dbReference type="ARBA" id="ARBA00007362"/>
    </source>
</evidence>
<feature type="transmembrane region" description="Helical" evidence="7">
    <location>
        <begin position="102"/>
        <end position="119"/>
    </location>
</feature>
<dbReference type="EMBL" id="FMUS01000008">
    <property type="protein sequence ID" value="SCY46008.1"/>
    <property type="molecule type" value="Genomic_DNA"/>
</dbReference>
<evidence type="ECO:0000256" key="5">
    <source>
        <dbReference type="ARBA" id="ARBA00022989"/>
    </source>
</evidence>
<feature type="transmembrane region" description="Helical" evidence="7">
    <location>
        <begin position="218"/>
        <end position="240"/>
    </location>
</feature>
<feature type="transmembrane region" description="Helical" evidence="7">
    <location>
        <begin position="275"/>
        <end position="292"/>
    </location>
</feature>
<dbReference type="InterPro" id="IPR000620">
    <property type="entry name" value="EamA_dom"/>
</dbReference>
<feature type="transmembrane region" description="Helical" evidence="7">
    <location>
        <begin position="35"/>
        <end position="56"/>
    </location>
</feature>
<organism evidence="9 10">
    <name type="scientific">Alkaliphilus peptidifermentans DSM 18978</name>
    <dbReference type="NCBI Taxonomy" id="1120976"/>
    <lineage>
        <taxon>Bacteria</taxon>
        <taxon>Bacillati</taxon>
        <taxon>Bacillota</taxon>
        <taxon>Clostridia</taxon>
        <taxon>Peptostreptococcales</taxon>
        <taxon>Natronincolaceae</taxon>
        <taxon>Alkaliphilus</taxon>
    </lineage>
</organism>
<reference evidence="9 10" key="1">
    <citation type="submission" date="2016-10" db="EMBL/GenBank/DDBJ databases">
        <authorList>
            <person name="de Groot N.N."/>
        </authorList>
    </citation>
    <scope>NUCLEOTIDE SEQUENCE [LARGE SCALE GENOMIC DNA]</scope>
    <source>
        <strain evidence="9 10">DSM 18978</strain>
    </source>
</reference>
<name>A0A1G5G5I9_9FIRM</name>
<dbReference type="Pfam" id="PF00892">
    <property type="entry name" value="EamA"/>
    <property type="match status" value="2"/>
</dbReference>
<dbReference type="SUPFAM" id="SSF103481">
    <property type="entry name" value="Multidrug resistance efflux transporter EmrE"/>
    <property type="match status" value="2"/>
</dbReference>
<comment type="subcellular location">
    <subcellularLocation>
        <location evidence="1">Cell membrane</location>
        <topology evidence="1">Multi-pass membrane protein</topology>
    </subcellularLocation>
</comment>